<dbReference type="Proteomes" id="UP000337189">
    <property type="component" value="Unassembled WGS sequence"/>
</dbReference>
<reference evidence="1 2" key="1">
    <citation type="submission" date="2019-08" db="EMBL/GenBank/DDBJ databases">
        <authorList>
            <person name="Peeters C."/>
        </authorList>
    </citation>
    <scope>NUCLEOTIDE SEQUENCE [LARGE SCALE GENOMIC DNA]</scope>
    <source>
        <strain evidence="1 2">LMG 31110</strain>
    </source>
</reference>
<organism evidence="1 2">
    <name type="scientific">Pandoraea communis</name>
    <dbReference type="NCBI Taxonomy" id="2508297"/>
    <lineage>
        <taxon>Bacteria</taxon>
        <taxon>Pseudomonadati</taxon>
        <taxon>Pseudomonadota</taxon>
        <taxon>Betaproteobacteria</taxon>
        <taxon>Burkholderiales</taxon>
        <taxon>Burkholderiaceae</taxon>
        <taxon>Pandoraea</taxon>
    </lineage>
</organism>
<proteinExistence type="predicted"/>
<gene>
    <name evidence="1" type="ORF">PCO31110_04538</name>
</gene>
<evidence type="ECO:0000313" key="2">
    <source>
        <dbReference type="Proteomes" id="UP000337189"/>
    </source>
</evidence>
<accession>A0A5E4YEY6</accession>
<evidence type="ECO:0000313" key="1">
    <source>
        <dbReference type="EMBL" id="VVE47281.1"/>
    </source>
</evidence>
<dbReference type="AlphaFoldDB" id="A0A5E4YEY6"/>
<protein>
    <submittedName>
        <fullName evidence="1">Uncharacterized protein</fullName>
    </submittedName>
</protein>
<name>A0A5E4YEY6_9BURK</name>
<dbReference type="EMBL" id="CABPSJ010000007">
    <property type="protein sequence ID" value="VVE47281.1"/>
    <property type="molecule type" value="Genomic_DNA"/>
</dbReference>
<sequence>MSTAFQARQRLRVIACALMATGSMHLAHPPFA</sequence>